<dbReference type="AlphaFoldDB" id="A0A8X6P3V2"/>
<proteinExistence type="predicted"/>
<comment type="caution">
    <text evidence="1">The sequence shown here is derived from an EMBL/GenBank/DDBJ whole genome shotgun (WGS) entry which is preliminary data.</text>
</comment>
<name>A0A8X6P3V2_NEPPI</name>
<dbReference type="EMBL" id="BMAW01110897">
    <property type="protein sequence ID" value="GFT45363.1"/>
    <property type="molecule type" value="Genomic_DNA"/>
</dbReference>
<accession>A0A8X6P3V2</accession>
<dbReference type="Proteomes" id="UP000887013">
    <property type="component" value="Unassembled WGS sequence"/>
</dbReference>
<evidence type="ECO:0000313" key="1">
    <source>
        <dbReference type="EMBL" id="GFT45363.1"/>
    </source>
</evidence>
<reference evidence="1" key="1">
    <citation type="submission" date="2020-08" db="EMBL/GenBank/DDBJ databases">
        <title>Multicomponent nature underlies the extraordinary mechanical properties of spider dragline silk.</title>
        <authorList>
            <person name="Kono N."/>
            <person name="Nakamura H."/>
            <person name="Mori M."/>
            <person name="Yoshida Y."/>
            <person name="Ohtoshi R."/>
            <person name="Malay A.D."/>
            <person name="Moran D.A.P."/>
            <person name="Tomita M."/>
            <person name="Numata K."/>
            <person name="Arakawa K."/>
        </authorList>
    </citation>
    <scope>NUCLEOTIDE SEQUENCE</scope>
</reference>
<sequence>MLLLSNPRDLPSGFQPYPLTVISYFIDGTALFYNIRGVRRFLWGSKNRLRSKVVMTLAHFPGIAVFRVEENYMAEHRIVICVTKSVCNVDFICFAAMNDELKERIEVAKVSFTKSSELVPCLVFSKGIEYEKTILAVL</sequence>
<protein>
    <submittedName>
        <fullName evidence="1">Uncharacterized protein</fullName>
    </submittedName>
</protein>
<evidence type="ECO:0000313" key="2">
    <source>
        <dbReference type="Proteomes" id="UP000887013"/>
    </source>
</evidence>
<keyword evidence="2" id="KW-1185">Reference proteome</keyword>
<gene>
    <name evidence="1" type="ORF">NPIL_76671</name>
</gene>
<organism evidence="1 2">
    <name type="scientific">Nephila pilipes</name>
    <name type="common">Giant wood spider</name>
    <name type="synonym">Nephila maculata</name>
    <dbReference type="NCBI Taxonomy" id="299642"/>
    <lineage>
        <taxon>Eukaryota</taxon>
        <taxon>Metazoa</taxon>
        <taxon>Ecdysozoa</taxon>
        <taxon>Arthropoda</taxon>
        <taxon>Chelicerata</taxon>
        <taxon>Arachnida</taxon>
        <taxon>Araneae</taxon>
        <taxon>Araneomorphae</taxon>
        <taxon>Entelegynae</taxon>
        <taxon>Araneoidea</taxon>
        <taxon>Nephilidae</taxon>
        <taxon>Nephila</taxon>
    </lineage>
</organism>